<dbReference type="Pfam" id="PF04542">
    <property type="entry name" value="Sigma70_r2"/>
    <property type="match status" value="1"/>
</dbReference>
<keyword evidence="2" id="KW-0805">Transcription regulation</keyword>
<feature type="domain" description="RNA polymerase sigma factor 70 region 4 type 2" evidence="6">
    <location>
        <begin position="136"/>
        <end position="188"/>
    </location>
</feature>
<gene>
    <name evidence="7" type="ORF">IP91_01588</name>
</gene>
<evidence type="ECO:0000256" key="1">
    <source>
        <dbReference type="ARBA" id="ARBA00010641"/>
    </source>
</evidence>
<name>A0A562REI6_9BURK</name>
<keyword evidence="3" id="KW-0731">Sigma factor</keyword>
<dbReference type="RefSeq" id="WP_145648392.1">
    <property type="nucleotide sequence ID" value="NZ_VLLB01000002.1"/>
</dbReference>
<comment type="similarity">
    <text evidence="1">Belongs to the sigma-70 factor family. ECF subfamily.</text>
</comment>
<dbReference type="Gene3D" id="1.10.10.10">
    <property type="entry name" value="Winged helix-like DNA-binding domain superfamily/Winged helix DNA-binding domain"/>
    <property type="match status" value="1"/>
</dbReference>
<evidence type="ECO:0000256" key="4">
    <source>
        <dbReference type="ARBA" id="ARBA00023163"/>
    </source>
</evidence>
<evidence type="ECO:0000259" key="5">
    <source>
        <dbReference type="Pfam" id="PF04542"/>
    </source>
</evidence>
<comment type="caution">
    <text evidence="7">The sequence shown here is derived from an EMBL/GenBank/DDBJ whole genome shotgun (WGS) entry which is preliminary data.</text>
</comment>
<dbReference type="InterPro" id="IPR007627">
    <property type="entry name" value="RNA_pol_sigma70_r2"/>
</dbReference>
<dbReference type="GO" id="GO:0006352">
    <property type="term" value="P:DNA-templated transcription initiation"/>
    <property type="evidence" value="ECO:0007669"/>
    <property type="project" value="InterPro"/>
</dbReference>
<dbReference type="InterPro" id="IPR013249">
    <property type="entry name" value="RNA_pol_sigma70_r4_t2"/>
</dbReference>
<evidence type="ECO:0000256" key="3">
    <source>
        <dbReference type="ARBA" id="ARBA00023082"/>
    </source>
</evidence>
<keyword evidence="8" id="KW-1185">Reference proteome</keyword>
<dbReference type="Gene3D" id="1.10.1740.10">
    <property type="match status" value="1"/>
</dbReference>
<evidence type="ECO:0000259" key="6">
    <source>
        <dbReference type="Pfam" id="PF08281"/>
    </source>
</evidence>
<dbReference type="GO" id="GO:0003677">
    <property type="term" value="F:DNA binding"/>
    <property type="evidence" value="ECO:0007669"/>
    <property type="project" value="InterPro"/>
</dbReference>
<dbReference type="SUPFAM" id="SSF88946">
    <property type="entry name" value="Sigma2 domain of RNA polymerase sigma factors"/>
    <property type="match status" value="1"/>
</dbReference>
<dbReference type="Proteomes" id="UP000318431">
    <property type="component" value="Unassembled WGS sequence"/>
</dbReference>
<feature type="domain" description="RNA polymerase sigma-70 region 2" evidence="5">
    <location>
        <begin position="42"/>
        <end position="104"/>
    </location>
</feature>
<dbReference type="OrthoDB" id="9780326at2"/>
<dbReference type="PANTHER" id="PTHR43133">
    <property type="entry name" value="RNA POLYMERASE ECF-TYPE SIGMA FACTO"/>
    <property type="match status" value="1"/>
</dbReference>
<reference evidence="7 8" key="1">
    <citation type="journal article" date="2015" name="Stand. Genomic Sci.">
        <title>Genomic Encyclopedia of Bacterial and Archaeal Type Strains, Phase III: the genomes of soil and plant-associated and newly described type strains.</title>
        <authorList>
            <person name="Whitman W.B."/>
            <person name="Woyke T."/>
            <person name="Klenk H.P."/>
            <person name="Zhou Y."/>
            <person name="Lilburn T.G."/>
            <person name="Beck B.J."/>
            <person name="De Vos P."/>
            <person name="Vandamme P."/>
            <person name="Eisen J.A."/>
            <person name="Garrity G."/>
            <person name="Hugenholtz P."/>
            <person name="Kyrpides N.C."/>
        </authorList>
    </citation>
    <scope>NUCLEOTIDE SEQUENCE [LARGE SCALE GENOMIC DNA]</scope>
    <source>
        <strain evidence="7 8">CGMCC 1.10822</strain>
    </source>
</reference>
<proteinExistence type="inferred from homology"/>
<dbReference type="AlphaFoldDB" id="A0A562REI6"/>
<dbReference type="GO" id="GO:0016987">
    <property type="term" value="F:sigma factor activity"/>
    <property type="evidence" value="ECO:0007669"/>
    <property type="project" value="UniProtKB-KW"/>
</dbReference>
<dbReference type="EMBL" id="VLLB01000002">
    <property type="protein sequence ID" value="TWI67475.1"/>
    <property type="molecule type" value="Genomic_DNA"/>
</dbReference>
<dbReference type="NCBIfam" id="TIGR02937">
    <property type="entry name" value="sigma70-ECF"/>
    <property type="match status" value="1"/>
</dbReference>
<evidence type="ECO:0000313" key="8">
    <source>
        <dbReference type="Proteomes" id="UP000318431"/>
    </source>
</evidence>
<organism evidence="7 8">
    <name type="scientific">Pseudoduganella lurida</name>
    <dbReference type="NCBI Taxonomy" id="1036180"/>
    <lineage>
        <taxon>Bacteria</taxon>
        <taxon>Pseudomonadati</taxon>
        <taxon>Pseudomonadota</taxon>
        <taxon>Betaproteobacteria</taxon>
        <taxon>Burkholderiales</taxon>
        <taxon>Oxalobacteraceae</taxon>
        <taxon>Telluria group</taxon>
        <taxon>Pseudoduganella</taxon>
    </lineage>
</organism>
<dbReference type="InterPro" id="IPR013324">
    <property type="entry name" value="RNA_pol_sigma_r3/r4-like"/>
</dbReference>
<keyword evidence="4" id="KW-0804">Transcription</keyword>
<dbReference type="InterPro" id="IPR036388">
    <property type="entry name" value="WH-like_DNA-bd_sf"/>
</dbReference>
<dbReference type="Pfam" id="PF08281">
    <property type="entry name" value="Sigma70_r4_2"/>
    <property type="match status" value="1"/>
</dbReference>
<dbReference type="CDD" id="cd06171">
    <property type="entry name" value="Sigma70_r4"/>
    <property type="match status" value="1"/>
</dbReference>
<dbReference type="SUPFAM" id="SSF88659">
    <property type="entry name" value="Sigma3 and sigma4 domains of RNA polymerase sigma factors"/>
    <property type="match status" value="1"/>
</dbReference>
<protein>
    <submittedName>
        <fullName evidence="7">RNA polymerase sigma-70 factor (ECF subfamily)</fullName>
    </submittedName>
</protein>
<dbReference type="PANTHER" id="PTHR43133:SF32">
    <property type="entry name" value="BLR3042 PROTEIN"/>
    <property type="match status" value="1"/>
</dbReference>
<dbReference type="InterPro" id="IPR013325">
    <property type="entry name" value="RNA_pol_sigma_r2"/>
</dbReference>
<sequence>MQQTITGAPPARAARPASTADAEEARLLVQVAAGNRHAFERLYRGYFPRLARFLGRMTPSAPLVEELINDTMLVVWRRADSFDGSSKVSTWVFGIAWRKARKALSVRELPAGDDPDQQADPQPAPELRMAAAELAQRLAAAVERLPWPQRMVVVLTYFHDMDYAEIAAVADCPVNTVKTRMFHARRRLKALLAGEEDDR</sequence>
<dbReference type="InterPro" id="IPR014284">
    <property type="entry name" value="RNA_pol_sigma-70_dom"/>
</dbReference>
<evidence type="ECO:0000256" key="2">
    <source>
        <dbReference type="ARBA" id="ARBA00023015"/>
    </source>
</evidence>
<dbReference type="InterPro" id="IPR039425">
    <property type="entry name" value="RNA_pol_sigma-70-like"/>
</dbReference>
<accession>A0A562REI6</accession>
<evidence type="ECO:0000313" key="7">
    <source>
        <dbReference type="EMBL" id="TWI67475.1"/>
    </source>
</evidence>